<dbReference type="InterPro" id="IPR014044">
    <property type="entry name" value="CAP_dom"/>
</dbReference>
<organism evidence="2 3">
    <name type="scientific">Gnathostoma spinigerum</name>
    <dbReference type="NCBI Taxonomy" id="75299"/>
    <lineage>
        <taxon>Eukaryota</taxon>
        <taxon>Metazoa</taxon>
        <taxon>Ecdysozoa</taxon>
        <taxon>Nematoda</taxon>
        <taxon>Chromadorea</taxon>
        <taxon>Rhabditida</taxon>
        <taxon>Spirurina</taxon>
        <taxon>Gnathostomatomorpha</taxon>
        <taxon>Gnathostomatoidea</taxon>
        <taxon>Gnathostomatidae</taxon>
        <taxon>Gnathostoma</taxon>
    </lineage>
</organism>
<dbReference type="PANTHER" id="PTHR10334">
    <property type="entry name" value="CYSTEINE-RICH SECRETORY PROTEIN-RELATED"/>
    <property type="match status" value="1"/>
</dbReference>
<evidence type="ECO:0000259" key="1">
    <source>
        <dbReference type="SMART" id="SM00198"/>
    </source>
</evidence>
<dbReference type="InterPro" id="IPR002413">
    <property type="entry name" value="V5_allergen-like"/>
</dbReference>
<dbReference type="InterPro" id="IPR018244">
    <property type="entry name" value="Allrgn_V5/Tpx1_CS"/>
</dbReference>
<accession>A0ABD6EFP5</accession>
<sequence>MPLSGRKTILHTHNLLRSKLATGKVQNKTDGYLPKASNMNELIYDCELEKGAQKWADRCKFEHSSAFEVGENIYWMYGTNLAHSGSAELFNTILNSWWDEVSTFGISSLKYLWNFETGHFTQQAWAETVKIGCGYAKCDKNPYIGGFIVCHYSPPGNWQDENIYQPGEPCSKCKGNCSKEYEGLCKVSNIAEFRN</sequence>
<dbReference type="Proteomes" id="UP001608902">
    <property type="component" value="Unassembled WGS sequence"/>
</dbReference>
<dbReference type="Gene3D" id="3.40.33.10">
    <property type="entry name" value="CAP"/>
    <property type="match status" value="1"/>
</dbReference>
<evidence type="ECO:0000313" key="2">
    <source>
        <dbReference type="EMBL" id="MFH4975135.1"/>
    </source>
</evidence>
<dbReference type="InterPro" id="IPR035940">
    <property type="entry name" value="CAP_sf"/>
</dbReference>
<dbReference type="PRINTS" id="PR00837">
    <property type="entry name" value="V5TPXLIKE"/>
</dbReference>
<feature type="domain" description="SCP" evidence="1">
    <location>
        <begin position="4"/>
        <end position="160"/>
    </location>
</feature>
<evidence type="ECO:0000313" key="3">
    <source>
        <dbReference type="Proteomes" id="UP001608902"/>
    </source>
</evidence>
<dbReference type="SUPFAM" id="SSF55797">
    <property type="entry name" value="PR-1-like"/>
    <property type="match status" value="1"/>
</dbReference>
<protein>
    <recommendedName>
        <fullName evidence="1">SCP domain-containing protein</fullName>
    </recommendedName>
</protein>
<proteinExistence type="predicted"/>
<dbReference type="SMART" id="SM00198">
    <property type="entry name" value="SCP"/>
    <property type="match status" value="1"/>
</dbReference>
<dbReference type="InterPro" id="IPR001283">
    <property type="entry name" value="CRISP-related"/>
</dbReference>
<dbReference type="PROSITE" id="PS01010">
    <property type="entry name" value="CRISP_2"/>
    <property type="match status" value="1"/>
</dbReference>
<dbReference type="Pfam" id="PF00188">
    <property type="entry name" value="CAP"/>
    <property type="match status" value="1"/>
</dbReference>
<gene>
    <name evidence="2" type="ORF">AB6A40_001844</name>
</gene>
<keyword evidence="3" id="KW-1185">Reference proteome</keyword>
<dbReference type="CDD" id="cd05380">
    <property type="entry name" value="CAP_euk"/>
    <property type="match status" value="1"/>
</dbReference>
<reference evidence="2 3" key="1">
    <citation type="submission" date="2024-08" db="EMBL/GenBank/DDBJ databases">
        <title>Gnathostoma spinigerum genome.</title>
        <authorList>
            <person name="Gonzalez-Bertolin B."/>
            <person name="Monzon S."/>
            <person name="Zaballos A."/>
            <person name="Jimenez P."/>
            <person name="Dekumyoy P."/>
            <person name="Varona S."/>
            <person name="Cuesta I."/>
            <person name="Sumanam S."/>
            <person name="Adisakwattana P."/>
            <person name="Gasser R.B."/>
            <person name="Hernandez-Gonzalez A."/>
            <person name="Young N.D."/>
            <person name="Perteguer M.J."/>
        </authorList>
    </citation>
    <scope>NUCLEOTIDE SEQUENCE [LARGE SCALE GENOMIC DNA]</scope>
    <source>
        <strain evidence="2">AL3</strain>
        <tissue evidence="2">Liver</tissue>
    </source>
</reference>
<dbReference type="EMBL" id="JBGFUD010000733">
    <property type="protein sequence ID" value="MFH4975135.1"/>
    <property type="molecule type" value="Genomic_DNA"/>
</dbReference>
<dbReference type="PRINTS" id="PR00838">
    <property type="entry name" value="V5ALLERGEN"/>
</dbReference>
<name>A0ABD6EFP5_9BILA</name>
<comment type="caution">
    <text evidence="2">The sequence shown here is derived from an EMBL/GenBank/DDBJ whole genome shotgun (WGS) entry which is preliminary data.</text>
</comment>
<dbReference type="AlphaFoldDB" id="A0ABD6EFP5"/>